<dbReference type="Pfam" id="PF07690">
    <property type="entry name" value="MFS_1"/>
    <property type="match status" value="1"/>
</dbReference>
<feature type="transmembrane region" description="Helical" evidence="6">
    <location>
        <begin position="272"/>
        <end position="291"/>
    </location>
</feature>
<organism evidence="7 8">
    <name type="scientific">Promicromonospora alba</name>
    <dbReference type="NCBI Taxonomy" id="1616110"/>
    <lineage>
        <taxon>Bacteria</taxon>
        <taxon>Bacillati</taxon>
        <taxon>Actinomycetota</taxon>
        <taxon>Actinomycetes</taxon>
        <taxon>Micrococcales</taxon>
        <taxon>Promicromonosporaceae</taxon>
        <taxon>Promicromonospora</taxon>
    </lineage>
</organism>
<feature type="transmembrane region" description="Helical" evidence="6">
    <location>
        <begin position="303"/>
        <end position="319"/>
    </location>
</feature>
<keyword evidence="3 6" id="KW-0812">Transmembrane</keyword>
<dbReference type="InterPro" id="IPR011701">
    <property type="entry name" value="MFS"/>
</dbReference>
<dbReference type="Gene3D" id="1.20.1250.20">
    <property type="entry name" value="MFS general substrate transporter like domains"/>
    <property type="match status" value="1"/>
</dbReference>
<reference evidence="8" key="1">
    <citation type="journal article" date="2019" name="Int. J. Syst. Evol. Microbiol.">
        <title>The Global Catalogue of Microorganisms (GCM) 10K type strain sequencing project: providing services to taxonomists for standard genome sequencing and annotation.</title>
        <authorList>
            <consortium name="The Broad Institute Genomics Platform"/>
            <consortium name="The Broad Institute Genome Sequencing Center for Infectious Disease"/>
            <person name="Wu L."/>
            <person name="Ma J."/>
        </authorList>
    </citation>
    <scope>NUCLEOTIDE SEQUENCE [LARGE SCALE GENOMIC DNA]</scope>
    <source>
        <strain evidence="8">CCUG 42722</strain>
    </source>
</reference>
<evidence type="ECO:0000256" key="3">
    <source>
        <dbReference type="ARBA" id="ARBA00022692"/>
    </source>
</evidence>
<feature type="transmembrane region" description="Helical" evidence="6">
    <location>
        <begin position="25"/>
        <end position="46"/>
    </location>
</feature>
<feature type="transmembrane region" description="Helical" evidence="6">
    <location>
        <begin position="325"/>
        <end position="344"/>
    </location>
</feature>
<evidence type="ECO:0000313" key="7">
    <source>
        <dbReference type="EMBL" id="MFC4628637.1"/>
    </source>
</evidence>
<feature type="transmembrane region" description="Helical" evidence="6">
    <location>
        <begin position="114"/>
        <end position="132"/>
    </location>
</feature>
<name>A0ABV9HEA4_9MICO</name>
<feature type="transmembrane region" description="Helical" evidence="6">
    <location>
        <begin position="236"/>
        <end position="260"/>
    </location>
</feature>
<proteinExistence type="predicted"/>
<dbReference type="PANTHER" id="PTHR23513">
    <property type="entry name" value="INTEGRAL MEMBRANE EFFLUX PROTEIN-RELATED"/>
    <property type="match status" value="1"/>
</dbReference>
<feature type="transmembrane region" description="Helical" evidence="6">
    <location>
        <begin position="58"/>
        <end position="77"/>
    </location>
</feature>
<dbReference type="SUPFAM" id="SSF103473">
    <property type="entry name" value="MFS general substrate transporter"/>
    <property type="match status" value="1"/>
</dbReference>
<accession>A0ABV9HEA4</accession>
<comment type="caution">
    <text evidence="7">The sequence shown here is derived from an EMBL/GenBank/DDBJ whole genome shotgun (WGS) entry which is preliminary data.</text>
</comment>
<keyword evidence="8" id="KW-1185">Reference proteome</keyword>
<feature type="transmembrane region" description="Helical" evidence="6">
    <location>
        <begin position="89"/>
        <end position="108"/>
    </location>
</feature>
<dbReference type="RefSeq" id="WP_377134918.1">
    <property type="nucleotide sequence ID" value="NZ_JBHSFI010000003.1"/>
</dbReference>
<feature type="transmembrane region" description="Helical" evidence="6">
    <location>
        <begin position="393"/>
        <end position="413"/>
    </location>
</feature>
<evidence type="ECO:0000256" key="4">
    <source>
        <dbReference type="ARBA" id="ARBA00022989"/>
    </source>
</evidence>
<evidence type="ECO:0000256" key="1">
    <source>
        <dbReference type="ARBA" id="ARBA00004651"/>
    </source>
</evidence>
<dbReference type="Proteomes" id="UP001596011">
    <property type="component" value="Unassembled WGS sequence"/>
</dbReference>
<evidence type="ECO:0000256" key="2">
    <source>
        <dbReference type="ARBA" id="ARBA00022475"/>
    </source>
</evidence>
<gene>
    <name evidence="7" type="ORF">ACFO6V_10360</name>
</gene>
<protein>
    <submittedName>
        <fullName evidence="7">MFS transporter</fullName>
    </submittedName>
</protein>
<comment type="subcellular location">
    <subcellularLocation>
        <location evidence="1">Cell membrane</location>
        <topology evidence="1">Multi-pass membrane protein</topology>
    </subcellularLocation>
</comment>
<dbReference type="CDD" id="cd06173">
    <property type="entry name" value="MFS_MefA_like"/>
    <property type="match status" value="1"/>
</dbReference>
<keyword evidence="4 6" id="KW-1133">Transmembrane helix</keyword>
<dbReference type="PANTHER" id="PTHR23513:SF6">
    <property type="entry name" value="MAJOR FACILITATOR SUPERFAMILY ASSOCIATED DOMAIN-CONTAINING PROTEIN"/>
    <property type="match status" value="1"/>
</dbReference>
<sequence>MTTKAPPRGTTSDARPLGRNRAFGLLWLGEGVSVVGNATTSTLLPLLAVTQLDAGPTWMGLIAAATWFPWLVIGLPAGAWVDRLPARRVMIVANLVSAAAFGSLPLAFALDVLTLTHIVVVGLIGGVCTVFFRTAYQVFLPEVVPAEQLESASSRLFGTESAAQVAGPGLGGLLAQWLTAAAGIALDAATFLWSAVCLWRIRLPRPAKTPDGPVESLLTRIREGVDLVRRDRYIPWLVGIGGLSNFGLAGYGALLVLFLVRDLHLTEAGVGAVLAVAGGGGVVGAVVAPYLSRSLGSGRASTALLVLCGPAALLVGAGLPGSGAAISAAGGFLTGLFVVAGNVIRNAWRLQYVPAGLRGRVMTVMQVVNFGTMPAAGVVAGWLGGAIGVRETILVMAAVHCLACWGVLLSPLARMRELPTGRLGGQPSRPAEAVRLPR</sequence>
<keyword evidence="2" id="KW-1003">Cell membrane</keyword>
<dbReference type="EMBL" id="JBHSFI010000003">
    <property type="protein sequence ID" value="MFC4628637.1"/>
    <property type="molecule type" value="Genomic_DNA"/>
</dbReference>
<evidence type="ECO:0000256" key="6">
    <source>
        <dbReference type="SAM" id="Phobius"/>
    </source>
</evidence>
<evidence type="ECO:0000256" key="5">
    <source>
        <dbReference type="ARBA" id="ARBA00023136"/>
    </source>
</evidence>
<dbReference type="InterPro" id="IPR036259">
    <property type="entry name" value="MFS_trans_sf"/>
</dbReference>
<evidence type="ECO:0000313" key="8">
    <source>
        <dbReference type="Proteomes" id="UP001596011"/>
    </source>
</evidence>
<feature type="transmembrane region" description="Helical" evidence="6">
    <location>
        <begin position="364"/>
        <end position="387"/>
    </location>
</feature>
<keyword evidence="5 6" id="KW-0472">Membrane</keyword>